<evidence type="ECO:0000256" key="5">
    <source>
        <dbReference type="ARBA" id="ARBA00022517"/>
    </source>
</evidence>
<sequence length="105" mass="11987">MAKKQSLRSRNARRAVEPELQQDVPAKESNDSTDVRVAKELASVAARYNTTNTQSKAIKKQSSKKKNKTKLKQAMQAEAREERLETKIQKALKHREKIKARKVAE</sequence>
<keyword evidence="10" id="KW-1185">Reference proteome</keyword>
<protein>
    <submittedName>
        <fullName evidence="8">Uncharacterized protein</fullName>
    </submittedName>
</protein>
<keyword evidence="4" id="KW-0963">Cytoplasm</keyword>
<keyword evidence="6" id="KW-0539">Nucleus</keyword>
<evidence type="ECO:0000256" key="1">
    <source>
        <dbReference type="ARBA" id="ARBA00004123"/>
    </source>
</evidence>
<organism evidence="8 10">
    <name type="scientific">Schizosaccharomyces japonicus (strain yFS275 / FY16936)</name>
    <name type="common">Fission yeast</name>
    <dbReference type="NCBI Taxonomy" id="402676"/>
    <lineage>
        <taxon>Eukaryota</taxon>
        <taxon>Fungi</taxon>
        <taxon>Dikarya</taxon>
        <taxon>Ascomycota</taxon>
        <taxon>Taphrinomycotina</taxon>
        <taxon>Schizosaccharomycetes</taxon>
        <taxon>Schizosaccharomycetales</taxon>
        <taxon>Schizosaccharomycetaceae</taxon>
        <taxon>Schizosaccharomyces</taxon>
    </lineage>
</organism>
<comment type="subcellular location">
    <subcellularLocation>
        <location evidence="2">Cytoplasm</location>
    </subcellularLocation>
    <subcellularLocation>
        <location evidence="1">Nucleus</location>
    </subcellularLocation>
</comment>
<evidence type="ECO:0000313" key="8">
    <source>
        <dbReference type="EMBL" id="EEB08561.1"/>
    </source>
</evidence>
<name>B6K2S1_SCHJY</name>
<proteinExistence type="predicted"/>
<dbReference type="Proteomes" id="UP000001744">
    <property type="component" value="Unassembled WGS sequence"/>
</dbReference>
<feature type="region of interest" description="Disordered" evidence="7">
    <location>
        <begin position="1"/>
        <end position="33"/>
    </location>
</feature>
<evidence type="ECO:0000256" key="6">
    <source>
        <dbReference type="ARBA" id="ARBA00023242"/>
    </source>
</evidence>
<dbReference type="JaponicusDB" id="SJAG_03719">
    <property type="gene designation" value="ecm1"/>
</dbReference>
<evidence type="ECO:0000256" key="2">
    <source>
        <dbReference type="ARBA" id="ARBA00004496"/>
    </source>
</evidence>
<evidence type="ECO:0000256" key="4">
    <source>
        <dbReference type="ARBA" id="ARBA00022490"/>
    </source>
</evidence>
<keyword evidence="3" id="KW-0813">Transport</keyword>
<dbReference type="VEuPathDB" id="FungiDB:SJAG_03719"/>
<evidence type="ECO:0000256" key="7">
    <source>
        <dbReference type="SAM" id="MobiDB-lite"/>
    </source>
</evidence>
<keyword evidence="5" id="KW-0690">Ribosome biogenesis</keyword>
<dbReference type="EMBL" id="KE651167">
    <property type="protein sequence ID" value="EEB08561.1"/>
    <property type="molecule type" value="Genomic_DNA"/>
</dbReference>
<evidence type="ECO:0000313" key="10">
    <source>
        <dbReference type="Proteomes" id="UP000001744"/>
    </source>
</evidence>
<dbReference type="GO" id="GO:0005634">
    <property type="term" value="C:nucleus"/>
    <property type="evidence" value="ECO:0007669"/>
    <property type="project" value="UniProtKB-SubCell"/>
</dbReference>
<accession>B6K2S1</accession>
<gene>
    <name evidence="9" type="primary">ecm1</name>
    <name evidence="8" type="ORF">SJAG_03719</name>
</gene>
<dbReference type="GO" id="GO:0042254">
    <property type="term" value="P:ribosome biogenesis"/>
    <property type="evidence" value="ECO:0007669"/>
    <property type="project" value="UniProtKB-KW"/>
</dbReference>
<feature type="region of interest" description="Disordered" evidence="7">
    <location>
        <begin position="51"/>
        <end position="72"/>
    </location>
</feature>
<dbReference type="HOGENOM" id="CLU_2159874_0_0_1"/>
<dbReference type="AlphaFoldDB" id="B6K2S1"/>
<dbReference type="RefSeq" id="XP_002174854.1">
    <property type="nucleotide sequence ID" value="XM_002174818.2"/>
</dbReference>
<evidence type="ECO:0000256" key="3">
    <source>
        <dbReference type="ARBA" id="ARBA00022448"/>
    </source>
</evidence>
<dbReference type="GO" id="GO:0005737">
    <property type="term" value="C:cytoplasm"/>
    <property type="evidence" value="ECO:0007669"/>
    <property type="project" value="UniProtKB-SubCell"/>
</dbReference>
<dbReference type="InterPro" id="IPR022784">
    <property type="entry name" value="Ribosome_bgen_Alb1"/>
</dbReference>
<feature type="compositionally biased region" description="Basic residues" evidence="7">
    <location>
        <begin position="1"/>
        <end position="13"/>
    </location>
</feature>
<dbReference type="GeneID" id="7052235"/>
<feature type="compositionally biased region" description="Basic residues" evidence="7">
    <location>
        <begin position="57"/>
        <end position="71"/>
    </location>
</feature>
<evidence type="ECO:0000313" key="9">
    <source>
        <dbReference type="JaponicusDB" id="SJAG_03719"/>
    </source>
</evidence>
<dbReference type="Pfam" id="PF09135">
    <property type="entry name" value="Alb1"/>
    <property type="match status" value="1"/>
</dbReference>
<reference evidence="8 10" key="1">
    <citation type="journal article" date="2011" name="Science">
        <title>Comparative functional genomics of the fission yeasts.</title>
        <authorList>
            <person name="Rhind N."/>
            <person name="Chen Z."/>
            <person name="Yassour M."/>
            <person name="Thompson D.A."/>
            <person name="Haas B.J."/>
            <person name="Habib N."/>
            <person name="Wapinski I."/>
            <person name="Roy S."/>
            <person name="Lin M.F."/>
            <person name="Heiman D.I."/>
            <person name="Young S.K."/>
            <person name="Furuya K."/>
            <person name="Guo Y."/>
            <person name="Pidoux A."/>
            <person name="Chen H.M."/>
            <person name="Robbertse B."/>
            <person name="Goldberg J.M."/>
            <person name="Aoki K."/>
            <person name="Bayne E.H."/>
            <person name="Berlin A.M."/>
            <person name="Desjardins C.A."/>
            <person name="Dobbs E."/>
            <person name="Dukaj L."/>
            <person name="Fan L."/>
            <person name="FitzGerald M.G."/>
            <person name="French C."/>
            <person name="Gujja S."/>
            <person name="Hansen K."/>
            <person name="Keifenheim D."/>
            <person name="Levin J.Z."/>
            <person name="Mosher R.A."/>
            <person name="Mueller C.A."/>
            <person name="Pfiffner J."/>
            <person name="Priest M."/>
            <person name="Russ C."/>
            <person name="Smialowska A."/>
            <person name="Swoboda P."/>
            <person name="Sykes S.M."/>
            <person name="Vaughn M."/>
            <person name="Vengrova S."/>
            <person name="Yoder R."/>
            <person name="Zeng Q."/>
            <person name="Allshire R."/>
            <person name="Baulcombe D."/>
            <person name="Birren B.W."/>
            <person name="Brown W."/>
            <person name="Ekwall K."/>
            <person name="Kellis M."/>
            <person name="Leatherwood J."/>
            <person name="Levin H."/>
            <person name="Margalit H."/>
            <person name="Martienssen R."/>
            <person name="Nieduszynski C.A."/>
            <person name="Spatafora J.W."/>
            <person name="Friedman N."/>
            <person name="Dalgaard J.Z."/>
            <person name="Baumann P."/>
            <person name="Niki H."/>
            <person name="Regev A."/>
            <person name="Nusbaum C."/>
        </authorList>
    </citation>
    <scope>NUCLEOTIDE SEQUENCE [LARGE SCALE GENOMIC DNA]</scope>
    <source>
        <strain evidence="10">yFS275 / FY16936</strain>
    </source>
</reference>
<dbReference type="OMA" id="RQTKDVN"/>
<dbReference type="OrthoDB" id="5399329at2759"/>